<dbReference type="InterPro" id="IPR002347">
    <property type="entry name" value="SDR_fam"/>
</dbReference>
<keyword evidence="5" id="KW-1185">Reference proteome</keyword>
<dbReference type="Gene3D" id="3.40.50.720">
    <property type="entry name" value="NAD(P)-binding Rossmann-like Domain"/>
    <property type="match status" value="1"/>
</dbReference>
<dbReference type="Proteomes" id="UP001150538">
    <property type="component" value="Unassembled WGS sequence"/>
</dbReference>
<dbReference type="AlphaFoldDB" id="A0A9W8A4L3"/>
<dbReference type="EMBL" id="JANBPU010000017">
    <property type="protein sequence ID" value="KAJ1920144.1"/>
    <property type="molecule type" value="Genomic_DNA"/>
</dbReference>
<accession>A0A9W8A4L3</accession>
<dbReference type="FunFam" id="3.40.50.720:FF:000084">
    <property type="entry name" value="Short-chain dehydrogenase reductase"/>
    <property type="match status" value="1"/>
</dbReference>
<proteinExistence type="inferred from homology"/>
<dbReference type="PRINTS" id="PR00080">
    <property type="entry name" value="SDRFAMILY"/>
</dbReference>
<evidence type="ECO:0000256" key="1">
    <source>
        <dbReference type="ARBA" id="ARBA00006484"/>
    </source>
</evidence>
<dbReference type="InterPro" id="IPR052178">
    <property type="entry name" value="Sec_Metab_Biosynth_SDR"/>
</dbReference>
<dbReference type="PROSITE" id="PS00061">
    <property type="entry name" value="ADH_SHORT"/>
    <property type="match status" value="1"/>
</dbReference>
<name>A0A9W8A4L3_9FUNG</name>
<organism evidence="4 5">
    <name type="scientific">Mycoemilia scoparia</name>
    <dbReference type="NCBI Taxonomy" id="417184"/>
    <lineage>
        <taxon>Eukaryota</taxon>
        <taxon>Fungi</taxon>
        <taxon>Fungi incertae sedis</taxon>
        <taxon>Zoopagomycota</taxon>
        <taxon>Kickxellomycotina</taxon>
        <taxon>Kickxellomycetes</taxon>
        <taxon>Kickxellales</taxon>
        <taxon>Kickxellaceae</taxon>
        <taxon>Mycoemilia</taxon>
    </lineage>
</organism>
<evidence type="ECO:0000256" key="2">
    <source>
        <dbReference type="ARBA" id="ARBA00022857"/>
    </source>
</evidence>
<dbReference type="PANTHER" id="PTHR43618:SF17">
    <property type="entry name" value="RHAMNOLIPIDS BIOSYNTHESIS 3-OXOACYL-[ACYL-CARRIER-PROTEIN] REDUCTASE"/>
    <property type="match status" value="1"/>
</dbReference>
<comment type="similarity">
    <text evidence="1">Belongs to the short-chain dehydrogenases/reductases (SDR) family.</text>
</comment>
<sequence length="270" mass="29085">MDLKELFDVSGKVAVVTGGGRGIGYMVAEGFVRNGVKVYIVSRNKGACDQAARALNELGPGRCISLSADLQDYNQVKSVAEQLEEREPEGIDILVNNSGANWASSLEEYPDKGFAKVINLNLQRVFTLTQLLVPLLKKKGTHEDPSRVINVGSIDGIRIPTQETYAYSASKAGLHHLSRVMAANLGNANITVNAIAPGPFQSKMMKATLDANHDEILKHIPLRRIGRPEDMAGICVYLSSKAGSYVNGAVIPVDGGSVIGNQQYVIKPRL</sequence>
<reference evidence="4" key="1">
    <citation type="submission" date="2022-07" db="EMBL/GenBank/DDBJ databases">
        <title>Phylogenomic reconstructions and comparative analyses of Kickxellomycotina fungi.</title>
        <authorList>
            <person name="Reynolds N.K."/>
            <person name="Stajich J.E."/>
            <person name="Barry K."/>
            <person name="Grigoriev I.V."/>
            <person name="Crous P."/>
            <person name="Smith M.E."/>
        </authorList>
    </citation>
    <scope>NUCLEOTIDE SEQUENCE</scope>
    <source>
        <strain evidence="4">NBRC 100468</strain>
    </source>
</reference>
<evidence type="ECO:0000313" key="5">
    <source>
        <dbReference type="Proteomes" id="UP001150538"/>
    </source>
</evidence>
<dbReference type="GO" id="GO:0016491">
    <property type="term" value="F:oxidoreductase activity"/>
    <property type="evidence" value="ECO:0007669"/>
    <property type="project" value="UniProtKB-KW"/>
</dbReference>
<keyword evidence="3" id="KW-0560">Oxidoreductase</keyword>
<dbReference type="OrthoDB" id="294295at2759"/>
<protein>
    <submittedName>
        <fullName evidence="4">Uncharacterized protein</fullName>
    </submittedName>
</protein>
<gene>
    <name evidence="4" type="ORF">H4219_001517</name>
</gene>
<dbReference type="SUPFAM" id="SSF51735">
    <property type="entry name" value="NAD(P)-binding Rossmann-fold domains"/>
    <property type="match status" value="1"/>
</dbReference>
<dbReference type="InterPro" id="IPR036291">
    <property type="entry name" value="NAD(P)-bd_dom_sf"/>
</dbReference>
<keyword evidence="2" id="KW-0521">NADP</keyword>
<dbReference type="Pfam" id="PF13561">
    <property type="entry name" value="adh_short_C2"/>
    <property type="match status" value="1"/>
</dbReference>
<dbReference type="PANTHER" id="PTHR43618">
    <property type="entry name" value="7-ALPHA-HYDROXYSTEROID DEHYDROGENASE"/>
    <property type="match status" value="1"/>
</dbReference>
<comment type="caution">
    <text evidence="4">The sequence shown here is derived from an EMBL/GenBank/DDBJ whole genome shotgun (WGS) entry which is preliminary data.</text>
</comment>
<dbReference type="InterPro" id="IPR020904">
    <property type="entry name" value="Sc_DH/Rdtase_CS"/>
</dbReference>
<evidence type="ECO:0000313" key="4">
    <source>
        <dbReference type="EMBL" id="KAJ1920144.1"/>
    </source>
</evidence>
<dbReference type="PRINTS" id="PR00081">
    <property type="entry name" value="GDHRDH"/>
</dbReference>
<evidence type="ECO:0000256" key="3">
    <source>
        <dbReference type="ARBA" id="ARBA00023002"/>
    </source>
</evidence>